<dbReference type="STRING" id="1120964.GCA_001313265_06359"/>
<dbReference type="Pfam" id="PF13673">
    <property type="entry name" value="Acetyltransf_10"/>
    <property type="match status" value="1"/>
</dbReference>
<reference evidence="3" key="1">
    <citation type="submission" date="2016-10" db="EMBL/GenBank/DDBJ databases">
        <authorList>
            <person name="Varghese N."/>
            <person name="Submissions S."/>
        </authorList>
    </citation>
    <scope>NUCLEOTIDE SEQUENCE [LARGE SCALE GENOMIC DNA]</scope>
    <source>
        <strain evidence="3">DSM 17298</strain>
    </source>
</reference>
<dbReference type="OrthoDB" id="9796171at2"/>
<evidence type="ECO:0000259" key="1">
    <source>
        <dbReference type="PROSITE" id="PS51186"/>
    </source>
</evidence>
<organism evidence="2 3">
    <name type="scientific">Algoriphagus boritolerans DSM 17298 = JCM 18970</name>
    <dbReference type="NCBI Taxonomy" id="1120964"/>
    <lineage>
        <taxon>Bacteria</taxon>
        <taxon>Pseudomonadati</taxon>
        <taxon>Bacteroidota</taxon>
        <taxon>Cytophagia</taxon>
        <taxon>Cytophagales</taxon>
        <taxon>Cyclobacteriaceae</taxon>
        <taxon>Algoriphagus</taxon>
    </lineage>
</organism>
<accession>A0A1H6A029</accession>
<dbReference type="GO" id="GO:0016747">
    <property type="term" value="F:acyltransferase activity, transferring groups other than amino-acyl groups"/>
    <property type="evidence" value="ECO:0007669"/>
    <property type="project" value="InterPro"/>
</dbReference>
<dbReference type="SUPFAM" id="SSF55729">
    <property type="entry name" value="Acyl-CoA N-acyltransferases (Nat)"/>
    <property type="match status" value="1"/>
</dbReference>
<dbReference type="Gene3D" id="3.40.630.30">
    <property type="match status" value="1"/>
</dbReference>
<dbReference type="Proteomes" id="UP000236736">
    <property type="component" value="Unassembled WGS sequence"/>
</dbReference>
<dbReference type="PROSITE" id="PS51186">
    <property type="entry name" value="GNAT"/>
    <property type="match status" value="1"/>
</dbReference>
<evidence type="ECO:0000313" key="3">
    <source>
        <dbReference type="Proteomes" id="UP000236736"/>
    </source>
</evidence>
<dbReference type="InterPro" id="IPR016181">
    <property type="entry name" value="Acyl_CoA_acyltransferase"/>
</dbReference>
<keyword evidence="2" id="KW-0012">Acyltransferase</keyword>
<dbReference type="CDD" id="cd04301">
    <property type="entry name" value="NAT_SF"/>
    <property type="match status" value="1"/>
</dbReference>
<feature type="domain" description="N-acetyltransferase" evidence="1">
    <location>
        <begin position="3"/>
        <end position="144"/>
    </location>
</feature>
<dbReference type="EMBL" id="FNVR01000034">
    <property type="protein sequence ID" value="SEG41702.1"/>
    <property type="molecule type" value="Genomic_DNA"/>
</dbReference>
<evidence type="ECO:0000313" key="2">
    <source>
        <dbReference type="EMBL" id="SEG41702.1"/>
    </source>
</evidence>
<protein>
    <submittedName>
        <fullName evidence="2">Predicted N-acyltransferase, GNAT family</fullName>
    </submittedName>
</protein>
<proteinExistence type="predicted"/>
<keyword evidence="2" id="KW-0808">Transferase</keyword>
<dbReference type="InterPro" id="IPR000182">
    <property type="entry name" value="GNAT_dom"/>
</dbReference>
<dbReference type="AlphaFoldDB" id="A0A1H6A029"/>
<keyword evidence="3" id="KW-1185">Reference proteome</keyword>
<sequence>MKPTVEKITDESSLQLAFQIRRLVFVVEQKVPASEEYDEFEGVSSHFLAKLDGKPVGTARWRFTNYGVKMERFAVVKEARGRGVGQALVEAVLEDVDSNPDAAGKTKYLHSQLTAISLYSKFGFEKVGEMFEECNIQHYKMELA</sequence>
<name>A0A1H6A029_9BACT</name>
<dbReference type="RefSeq" id="WP_103926384.1">
    <property type="nucleotide sequence ID" value="NZ_FNVR01000034.1"/>
</dbReference>
<gene>
    <name evidence="2" type="ORF">SAMN03080598_03814</name>
</gene>